<evidence type="ECO:0000256" key="1">
    <source>
        <dbReference type="SAM" id="MobiDB-lite"/>
    </source>
</evidence>
<feature type="compositionally biased region" description="Polar residues" evidence="1">
    <location>
        <begin position="85"/>
        <end position="96"/>
    </location>
</feature>
<dbReference type="EMBL" id="VHII01000015">
    <property type="protein sequence ID" value="KAF1379077.1"/>
    <property type="molecule type" value="Genomic_DNA"/>
</dbReference>
<dbReference type="InterPro" id="IPR057365">
    <property type="entry name" value="URGCP"/>
</dbReference>
<comment type="caution">
    <text evidence="3">The sequence shown here is derived from an EMBL/GenBank/DDBJ whole genome shotgun (WGS) entry which is preliminary data.</text>
</comment>
<keyword evidence="4" id="KW-1185">Reference proteome</keyword>
<evidence type="ECO:0000313" key="3">
    <source>
        <dbReference type="EMBL" id="KAF1379077.1"/>
    </source>
</evidence>
<feature type="region of interest" description="Disordered" evidence="1">
    <location>
        <begin position="1"/>
        <end position="156"/>
    </location>
</feature>
<name>A0A6A5DVR1_PERFL</name>
<feature type="compositionally biased region" description="Polar residues" evidence="1">
    <location>
        <begin position="129"/>
        <end position="146"/>
    </location>
</feature>
<feature type="domain" description="Up-regulator of cell proliferation-like" evidence="2">
    <location>
        <begin position="157"/>
        <end position="201"/>
    </location>
</feature>
<evidence type="ECO:0000259" key="2">
    <source>
        <dbReference type="Pfam" id="PF25496"/>
    </source>
</evidence>
<evidence type="ECO:0000313" key="4">
    <source>
        <dbReference type="Proteomes" id="UP000465112"/>
    </source>
</evidence>
<feature type="compositionally biased region" description="Basic and acidic residues" evidence="1">
    <location>
        <begin position="22"/>
        <end position="43"/>
    </location>
</feature>
<accession>A0A6A5DVR1</accession>
<dbReference type="AlphaFoldDB" id="A0A6A5DVR1"/>
<dbReference type="Proteomes" id="UP000465112">
    <property type="component" value="Chromosome 15"/>
</dbReference>
<protein>
    <recommendedName>
        <fullName evidence="2">Up-regulator of cell proliferation-like domain-containing protein</fullName>
    </recommendedName>
</protein>
<feature type="compositionally biased region" description="Basic and acidic residues" evidence="1">
    <location>
        <begin position="51"/>
        <end position="64"/>
    </location>
</feature>
<reference evidence="3 4" key="1">
    <citation type="submission" date="2019-06" db="EMBL/GenBank/DDBJ databases">
        <title>A chromosome-scale genome assembly of the European perch, Perca fluviatilis.</title>
        <authorList>
            <person name="Roques C."/>
            <person name="Zahm M."/>
            <person name="Cabau C."/>
            <person name="Klopp C."/>
            <person name="Bouchez O."/>
            <person name="Donnadieu C."/>
            <person name="Kuhl H."/>
            <person name="Gislard M."/>
            <person name="Guendouz S."/>
            <person name="Journot L."/>
            <person name="Haffray P."/>
            <person name="Bestin A."/>
            <person name="Morvezen R."/>
            <person name="Feron R."/>
            <person name="Wen M."/>
            <person name="Jouanno E."/>
            <person name="Herpin A."/>
            <person name="Schartl M."/>
            <person name="Postlethwait J."/>
            <person name="Schaerlinger B."/>
            <person name="Chardard D."/>
            <person name="Lecocq T."/>
            <person name="Poncet C."/>
            <person name="Jaffrelo L."/>
            <person name="Lampietro C."/>
            <person name="Guiguen Y."/>
        </authorList>
    </citation>
    <scope>NUCLEOTIDE SEQUENCE [LARGE SCALE GENOMIC DNA]</scope>
    <source>
        <tissue evidence="3">Blood</tissue>
    </source>
</reference>
<organism evidence="3 4">
    <name type="scientific">Perca fluviatilis</name>
    <name type="common">European perch</name>
    <dbReference type="NCBI Taxonomy" id="8168"/>
    <lineage>
        <taxon>Eukaryota</taxon>
        <taxon>Metazoa</taxon>
        <taxon>Chordata</taxon>
        <taxon>Craniata</taxon>
        <taxon>Vertebrata</taxon>
        <taxon>Euteleostomi</taxon>
        <taxon>Actinopterygii</taxon>
        <taxon>Neopterygii</taxon>
        <taxon>Teleostei</taxon>
        <taxon>Neoteleostei</taxon>
        <taxon>Acanthomorphata</taxon>
        <taxon>Eupercaria</taxon>
        <taxon>Perciformes</taxon>
        <taxon>Percoidei</taxon>
        <taxon>Percidae</taxon>
        <taxon>Percinae</taxon>
        <taxon>Perca</taxon>
    </lineage>
</organism>
<dbReference type="Pfam" id="PF25496">
    <property type="entry name" value="URGCP"/>
    <property type="match status" value="1"/>
</dbReference>
<gene>
    <name evidence="3" type="ORF">PFLUV_G00172300</name>
</gene>
<sequence>MQLLNLSSFEIDKVEELEENSAEIKSDPVNEPGEGEHSEKNDDNTGGESANNEKGEADEVKDVSNESSSKMTEGSMEESDAVKDTSPTSQTVSTATKELEELEENSAEIKSDPVNEPGEGEHSEKNDDNTGGESENTSVPSANNVKGRSDKDTSGNQELMNTLINDRHNTFFHRNCPGSTKSRHLMDGVAEIAWYCPAGKTQ</sequence>
<dbReference type="PANTHER" id="PTHR22796">
    <property type="entry name" value="URG4-RELATED"/>
    <property type="match status" value="1"/>
</dbReference>
<dbReference type="PANTHER" id="PTHR22796:SF6">
    <property type="entry name" value="INTERFERON-INDUCED VERY LARGE GTPASE 1-RELATED"/>
    <property type="match status" value="1"/>
</dbReference>
<proteinExistence type="predicted"/>
<feature type="compositionally biased region" description="Basic and acidic residues" evidence="1">
    <location>
        <begin position="107"/>
        <end position="128"/>
    </location>
</feature>